<organism evidence="2 3">
    <name type="scientific">Kosmotoga olearia (strain ATCC BAA-1733 / DSM 21960 / TBF 19.5.1)</name>
    <dbReference type="NCBI Taxonomy" id="521045"/>
    <lineage>
        <taxon>Bacteria</taxon>
        <taxon>Thermotogati</taxon>
        <taxon>Thermotogota</taxon>
        <taxon>Thermotogae</taxon>
        <taxon>Kosmotogales</taxon>
        <taxon>Kosmotogaceae</taxon>
        <taxon>Kosmotoga</taxon>
    </lineage>
</organism>
<dbReference type="InterPro" id="IPR016169">
    <property type="entry name" value="FAD-bd_PCMH_sub2"/>
</dbReference>
<reference evidence="2 3" key="2">
    <citation type="journal article" date="2011" name="J. Bacteriol.">
        <title>Genome Sequence of Kosmotoga olearia Strain TBF 19.5.1, a Thermophilic Bacterium with a Wide Growth Temperature Range, Isolated from the Troll B Oil Platform in the North Sea.</title>
        <authorList>
            <person name="Swithers K.S."/>
            <person name="Dipippo J.L."/>
            <person name="Bruce D.C."/>
            <person name="Detter C."/>
            <person name="Tapia R."/>
            <person name="Han S."/>
            <person name="Goodwin L.A."/>
            <person name="Han J."/>
            <person name="Woyke T."/>
            <person name="Pitluck S."/>
            <person name="Pennacchio L."/>
            <person name="Nolan M."/>
            <person name="Mikhailova N."/>
            <person name="Land M.L."/>
            <person name="Nesbo C.L."/>
            <person name="Gogarten J.P."/>
            <person name="Noll K.M."/>
        </authorList>
    </citation>
    <scope>NUCLEOTIDE SEQUENCE [LARGE SCALE GENOMIC DNA]</scope>
    <source>
        <strain evidence="3">ATCC BAA-1733 / DSM 21960 / TBF 19.5.1</strain>
    </source>
</reference>
<dbReference type="KEGG" id="kol:Kole_2080"/>
<dbReference type="AlphaFoldDB" id="C5CI55"/>
<sequence>MLLNVKEFLKPTSVEQAFEMLNRDRKHSILLSGGTTVSLMKSTTVEVIIDLKNIKELAEIKETEDGLSVGANITIEDFRKSDLISTFFGNFFSKSFATVGSWQIRNMATIGGSVAPRLGWSDVTTCLLAAGAKLKTFGEEGYRYMDIEDFNKLDRYSKPIITHVILPKDGYLYSFKKLSKSSFDIAIVNFALALKLNSGIVESSRVVIGSRPHFPKRFEKVEQALKGLKIEEVPEHVKPLVFEHFEGGSNFLATEEYRRHMASVLAERAAKEIREMIA</sequence>
<dbReference type="PANTHER" id="PTHR42659:SF9">
    <property type="entry name" value="XANTHINE DEHYDROGENASE FAD-BINDING SUBUNIT XDHB-RELATED"/>
    <property type="match status" value="1"/>
</dbReference>
<dbReference type="RefSeq" id="WP_015869398.1">
    <property type="nucleotide sequence ID" value="NC_012785.1"/>
</dbReference>
<feature type="domain" description="FAD-binding PCMH-type" evidence="1">
    <location>
        <begin position="1"/>
        <end position="171"/>
    </location>
</feature>
<accession>C5CI55</accession>
<dbReference type="OrthoDB" id="9803647at2"/>
<dbReference type="PANTHER" id="PTHR42659">
    <property type="entry name" value="XANTHINE DEHYDROGENASE SUBUNIT C-RELATED"/>
    <property type="match status" value="1"/>
</dbReference>
<dbReference type="Pfam" id="PF00941">
    <property type="entry name" value="FAD_binding_5"/>
    <property type="match status" value="1"/>
</dbReference>
<dbReference type="Gene3D" id="3.30.390.50">
    <property type="entry name" value="CO dehydrogenase flavoprotein, C-terminal domain"/>
    <property type="match status" value="1"/>
</dbReference>
<proteinExistence type="predicted"/>
<dbReference type="Pfam" id="PF03450">
    <property type="entry name" value="CO_deh_flav_C"/>
    <property type="match status" value="1"/>
</dbReference>
<dbReference type="InterPro" id="IPR016166">
    <property type="entry name" value="FAD-bd_PCMH"/>
</dbReference>
<dbReference type="Gene3D" id="3.30.465.10">
    <property type="match status" value="1"/>
</dbReference>
<dbReference type="GO" id="GO:0071949">
    <property type="term" value="F:FAD binding"/>
    <property type="evidence" value="ECO:0007669"/>
    <property type="project" value="InterPro"/>
</dbReference>
<dbReference type="Proteomes" id="UP000002382">
    <property type="component" value="Chromosome"/>
</dbReference>
<reference evidence="2 3" key="1">
    <citation type="submission" date="2009-06" db="EMBL/GenBank/DDBJ databases">
        <title>Complete sequence of Thermotogales bacterium TBF 19.5.1.</title>
        <authorList>
            <consortium name="US DOE Joint Genome Institute"/>
            <person name="Lucas S."/>
            <person name="Copeland A."/>
            <person name="Lapidus A."/>
            <person name="Glavina del Rio T."/>
            <person name="Tice H."/>
            <person name="Bruce D."/>
            <person name="Goodwin L."/>
            <person name="Pitluck S."/>
            <person name="Chertkov O."/>
            <person name="Brettin T."/>
            <person name="Detter J.C."/>
            <person name="Han C."/>
            <person name="Schmutz J."/>
            <person name="Larimer F."/>
            <person name="Land M."/>
            <person name="Hauser L."/>
            <person name="Kyrpides N."/>
            <person name="Ovchinnikova G."/>
            <person name="Noll K."/>
        </authorList>
    </citation>
    <scope>NUCLEOTIDE SEQUENCE [LARGE SCALE GENOMIC DNA]</scope>
    <source>
        <strain evidence="3">ATCC BAA-1733 / DSM 21960 / TBF 19.5.1</strain>
    </source>
</reference>
<name>C5CI55_KOSOT</name>
<dbReference type="EMBL" id="CP001634">
    <property type="protein sequence ID" value="ACR80757.1"/>
    <property type="molecule type" value="Genomic_DNA"/>
</dbReference>
<dbReference type="InterPro" id="IPR036318">
    <property type="entry name" value="FAD-bd_PCMH-like_sf"/>
</dbReference>
<dbReference type="STRING" id="521045.Kole_2080"/>
<evidence type="ECO:0000313" key="3">
    <source>
        <dbReference type="Proteomes" id="UP000002382"/>
    </source>
</evidence>
<dbReference type="eggNOG" id="COG1319">
    <property type="taxonomic scope" value="Bacteria"/>
</dbReference>
<dbReference type="GO" id="GO:0016491">
    <property type="term" value="F:oxidoreductase activity"/>
    <property type="evidence" value="ECO:0007669"/>
    <property type="project" value="InterPro"/>
</dbReference>
<dbReference type="PROSITE" id="PS51387">
    <property type="entry name" value="FAD_PCMH"/>
    <property type="match status" value="1"/>
</dbReference>
<dbReference type="InterPro" id="IPR005107">
    <property type="entry name" value="CO_DH_flav_C"/>
</dbReference>
<dbReference type="SUPFAM" id="SSF56176">
    <property type="entry name" value="FAD-binding/transporter-associated domain-like"/>
    <property type="match status" value="1"/>
</dbReference>
<dbReference type="HOGENOM" id="CLU_058050_0_1_0"/>
<dbReference type="SMART" id="SM01092">
    <property type="entry name" value="CO_deh_flav_C"/>
    <property type="match status" value="1"/>
</dbReference>
<gene>
    <name evidence="2" type="ordered locus">Kole_2080</name>
</gene>
<evidence type="ECO:0000313" key="2">
    <source>
        <dbReference type="EMBL" id="ACR80757.1"/>
    </source>
</evidence>
<dbReference type="InterPro" id="IPR036683">
    <property type="entry name" value="CO_DH_flav_C_dom_sf"/>
</dbReference>
<dbReference type="InterPro" id="IPR051312">
    <property type="entry name" value="Diverse_Substr_Oxidored"/>
</dbReference>
<keyword evidence="3" id="KW-1185">Reference proteome</keyword>
<dbReference type="InterPro" id="IPR002346">
    <property type="entry name" value="Mopterin_DH_FAD-bd"/>
</dbReference>
<protein>
    <submittedName>
        <fullName evidence="2">Molybdopterin dehydrogenase FAD-binding</fullName>
    </submittedName>
</protein>
<evidence type="ECO:0000259" key="1">
    <source>
        <dbReference type="PROSITE" id="PS51387"/>
    </source>
</evidence>
<dbReference type="SUPFAM" id="SSF55447">
    <property type="entry name" value="CO dehydrogenase flavoprotein C-terminal domain-like"/>
    <property type="match status" value="1"/>
</dbReference>